<organism evidence="1 2">
    <name type="scientific">Timema podura</name>
    <name type="common">Walking stick</name>
    <dbReference type="NCBI Taxonomy" id="61482"/>
    <lineage>
        <taxon>Eukaryota</taxon>
        <taxon>Metazoa</taxon>
        <taxon>Ecdysozoa</taxon>
        <taxon>Arthropoda</taxon>
        <taxon>Hexapoda</taxon>
        <taxon>Insecta</taxon>
        <taxon>Pterygota</taxon>
        <taxon>Neoptera</taxon>
        <taxon>Polyneoptera</taxon>
        <taxon>Phasmatodea</taxon>
        <taxon>Timematodea</taxon>
        <taxon>Timematoidea</taxon>
        <taxon>Timematidae</taxon>
        <taxon>Timema</taxon>
    </lineage>
</organism>
<proteinExistence type="predicted"/>
<comment type="caution">
    <text evidence="1">The sequence shown here is derived from an EMBL/GenBank/DDBJ whole genome shotgun (WGS) entry which is preliminary data.</text>
</comment>
<dbReference type="EMBL" id="CAJPIN010005676">
    <property type="protein sequence ID" value="CAG2057596.1"/>
    <property type="molecule type" value="Genomic_DNA"/>
</dbReference>
<sequence length="27" mass="3204">MMKIMIIRTAKTFSPQSRMPRHSKTII</sequence>
<keyword evidence="2" id="KW-1185">Reference proteome</keyword>
<gene>
    <name evidence="1" type="ORF">TPAB3V08_LOCUS4573</name>
</gene>
<name>A0ABN7NSQ3_TIMPD</name>
<evidence type="ECO:0000313" key="1">
    <source>
        <dbReference type="EMBL" id="CAG2057596.1"/>
    </source>
</evidence>
<evidence type="ECO:0000313" key="2">
    <source>
        <dbReference type="Proteomes" id="UP001153148"/>
    </source>
</evidence>
<dbReference type="Proteomes" id="UP001153148">
    <property type="component" value="Unassembled WGS sequence"/>
</dbReference>
<accession>A0ABN7NSQ3</accession>
<reference evidence="1" key="1">
    <citation type="submission" date="2021-03" db="EMBL/GenBank/DDBJ databases">
        <authorList>
            <person name="Tran Van P."/>
        </authorList>
    </citation>
    <scope>NUCLEOTIDE SEQUENCE</scope>
</reference>
<protein>
    <submittedName>
        <fullName evidence="1">Uncharacterized protein</fullName>
    </submittedName>
</protein>